<dbReference type="EMBL" id="JAMZDE010000008">
    <property type="protein sequence ID" value="MCP1340476.1"/>
    <property type="molecule type" value="Genomic_DNA"/>
</dbReference>
<evidence type="ECO:0000256" key="1">
    <source>
        <dbReference type="ARBA" id="ARBA00022490"/>
    </source>
</evidence>
<dbReference type="SUPFAM" id="SSF46785">
    <property type="entry name" value="Winged helix' DNA-binding domain"/>
    <property type="match status" value="2"/>
</dbReference>
<evidence type="ECO:0000256" key="3">
    <source>
        <dbReference type="ARBA" id="ARBA00022829"/>
    </source>
</evidence>
<keyword evidence="3" id="KW-0159">Chromosome partition</keyword>
<dbReference type="PANTHER" id="PTHR34298">
    <property type="entry name" value="SEGREGATION AND CONDENSATION PROTEIN B"/>
    <property type="match status" value="1"/>
</dbReference>
<dbReference type="NCBIfam" id="TIGR00281">
    <property type="entry name" value="SMC-Scp complex subunit ScpB"/>
    <property type="match status" value="1"/>
</dbReference>
<dbReference type="AlphaFoldDB" id="A0A9X2G3A0"/>
<keyword evidence="4" id="KW-0131">Cell cycle</keyword>
<dbReference type="Pfam" id="PF04079">
    <property type="entry name" value="SMC_ScpB"/>
    <property type="match status" value="1"/>
</dbReference>
<proteinExistence type="predicted"/>
<keyword evidence="1" id="KW-0963">Cytoplasm</keyword>
<dbReference type="RefSeq" id="WP_253620306.1">
    <property type="nucleotide sequence ID" value="NZ_JAMZDE010000008.1"/>
</dbReference>
<dbReference type="PIRSF" id="PIRSF019345">
    <property type="entry name" value="ScpB"/>
    <property type="match status" value="1"/>
</dbReference>
<reference evidence="6" key="1">
    <citation type="submission" date="2022-06" db="EMBL/GenBank/DDBJ databases">
        <title>Idiomarina rhizosphaerae M1R2S28.</title>
        <authorList>
            <person name="Sun J.-Q."/>
            <person name="Li L.-F."/>
        </authorList>
    </citation>
    <scope>NUCLEOTIDE SEQUENCE</scope>
    <source>
        <strain evidence="6">M1R2S28</strain>
    </source>
</reference>
<feature type="compositionally biased region" description="Acidic residues" evidence="5">
    <location>
        <begin position="166"/>
        <end position="178"/>
    </location>
</feature>
<evidence type="ECO:0000256" key="2">
    <source>
        <dbReference type="ARBA" id="ARBA00022618"/>
    </source>
</evidence>
<organism evidence="6 7">
    <name type="scientific">Idiomarina rhizosphaerae</name>
    <dbReference type="NCBI Taxonomy" id="2961572"/>
    <lineage>
        <taxon>Bacteria</taxon>
        <taxon>Pseudomonadati</taxon>
        <taxon>Pseudomonadota</taxon>
        <taxon>Gammaproteobacteria</taxon>
        <taxon>Alteromonadales</taxon>
        <taxon>Idiomarinaceae</taxon>
        <taxon>Idiomarina</taxon>
    </lineage>
</organism>
<dbReference type="PANTHER" id="PTHR34298:SF2">
    <property type="entry name" value="SEGREGATION AND CONDENSATION PROTEIN B"/>
    <property type="match status" value="1"/>
</dbReference>
<dbReference type="GO" id="GO:0051304">
    <property type="term" value="P:chromosome separation"/>
    <property type="evidence" value="ECO:0007669"/>
    <property type="project" value="InterPro"/>
</dbReference>
<dbReference type="InterPro" id="IPR036388">
    <property type="entry name" value="WH-like_DNA-bd_sf"/>
</dbReference>
<evidence type="ECO:0000313" key="6">
    <source>
        <dbReference type="EMBL" id="MCP1340476.1"/>
    </source>
</evidence>
<accession>A0A9X2G3A0</accession>
<keyword evidence="7" id="KW-1185">Reference proteome</keyword>
<sequence length="190" mass="21564">MNPLQLKQLIEAALFAHPQPLSAEQLYQLLLNEGEASLAAIRQQLKELQSDYQERGIELVKVASGYRFQTRAELGQRLAGLWQEKPPRYSNALLETLALIVYRQPITRGEIEQIRGVSVSSQIMKTLQERGWIKVVGHKEVPGRPQLYASTNDFLDDFNLSDLSELPDIDTLNEDDERTAETATNERDDS</sequence>
<evidence type="ECO:0000313" key="7">
    <source>
        <dbReference type="Proteomes" id="UP001139474"/>
    </source>
</evidence>
<dbReference type="Gene3D" id="1.10.10.10">
    <property type="entry name" value="Winged helix-like DNA-binding domain superfamily/Winged helix DNA-binding domain"/>
    <property type="match status" value="2"/>
</dbReference>
<dbReference type="InterPro" id="IPR005234">
    <property type="entry name" value="ScpB_csome_segregation"/>
</dbReference>
<protein>
    <submittedName>
        <fullName evidence="6">SMC-Scp complex subunit ScpB</fullName>
    </submittedName>
</protein>
<evidence type="ECO:0000256" key="4">
    <source>
        <dbReference type="ARBA" id="ARBA00023306"/>
    </source>
</evidence>
<comment type="caution">
    <text evidence="6">The sequence shown here is derived from an EMBL/GenBank/DDBJ whole genome shotgun (WGS) entry which is preliminary data.</text>
</comment>
<gene>
    <name evidence="6" type="primary">scpB</name>
    <name evidence="6" type="ORF">NJR55_12855</name>
</gene>
<name>A0A9X2G3A0_9GAMM</name>
<evidence type="ECO:0000256" key="5">
    <source>
        <dbReference type="SAM" id="MobiDB-lite"/>
    </source>
</evidence>
<feature type="region of interest" description="Disordered" evidence="5">
    <location>
        <begin position="166"/>
        <end position="190"/>
    </location>
</feature>
<dbReference type="Proteomes" id="UP001139474">
    <property type="component" value="Unassembled WGS sequence"/>
</dbReference>
<dbReference type="GO" id="GO:0051301">
    <property type="term" value="P:cell division"/>
    <property type="evidence" value="ECO:0007669"/>
    <property type="project" value="UniProtKB-KW"/>
</dbReference>
<dbReference type="InterPro" id="IPR036390">
    <property type="entry name" value="WH_DNA-bd_sf"/>
</dbReference>
<keyword evidence="2" id="KW-0132">Cell division</keyword>